<keyword evidence="3" id="KW-1185">Reference proteome</keyword>
<reference evidence="2 3" key="1">
    <citation type="journal article" date="2019" name="Int. J. Syst. Evol. Microbiol.">
        <title>The Global Catalogue of Microorganisms (GCM) 10K type strain sequencing project: providing services to taxonomists for standard genome sequencing and annotation.</title>
        <authorList>
            <consortium name="The Broad Institute Genomics Platform"/>
            <consortium name="The Broad Institute Genome Sequencing Center for Infectious Disease"/>
            <person name="Wu L."/>
            <person name="Ma J."/>
        </authorList>
    </citation>
    <scope>NUCLEOTIDE SEQUENCE [LARGE SCALE GENOMIC DNA]</scope>
    <source>
        <strain evidence="2 3">JCM 4788</strain>
    </source>
</reference>
<comment type="caution">
    <text evidence="2">The sequence shown here is derived from an EMBL/GenBank/DDBJ whole genome shotgun (WGS) entry which is preliminary data.</text>
</comment>
<feature type="region of interest" description="Disordered" evidence="1">
    <location>
        <begin position="1"/>
        <end position="49"/>
    </location>
</feature>
<gene>
    <name evidence="2" type="ORF">GCM10010357_11720</name>
</gene>
<organism evidence="2 3">
    <name type="scientific">Streptomyces luteireticuli</name>
    <dbReference type="NCBI Taxonomy" id="173858"/>
    <lineage>
        <taxon>Bacteria</taxon>
        <taxon>Bacillati</taxon>
        <taxon>Actinomycetota</taxon>
        <taxon>Actinomycetes</taxon>
        <taxon>Kitasatosporales</taxon>
        <taxon>Streptomycetaceae</taxon>
        <taxon>Streptomyces</taxon>
    </lineage>
</organism>
<accession>A0ABN0YE68</accession>
<evidence type="ECO:0000256" key="1">
    <source>
        <dbReference type="SAM" id="MobiDB-lite"/>
    </source>
</evidence>
<evidence type="ECO:0000313" key="2">
    <source>
        <dbReference type="EMBL" id="GAA0392627.1"/>
    </source>
</evidence>
<dbReference type="Proteomes" id="UP001500879">
    <property type="component" value="Unassembled WGS sequence"/>
</dbReference>
<feature type="compositionally biased region" description="Gly residues" evidence="1">
    <location>
        <begin position="39"/>
        <end position="49"/>
    </location>
</feature>
<dbReference type="EMBL" id="BAAABX010000010">
    <property type="protein sequence ID" value="GAA0392627.1"/>
    <property type="molecule type" value="Genomic_DNA"/>
</dbReference>
<sequence length="114" mass="11143">MGGGPSWSGPFCGRTGDLGEEMGREGFPWSPRTTRARGGRAGAGAWGGGGVWTGRQGVAWRAWGAGSGVRAGAGVSGRGTAPGACRCTGAGVGKTGGRWGEGNDGRGVAAVYGC</sequence>
<evidence type="ECO:0000313" key="3">
    <source>
        <dbReference type="Proteomes" id="UP001500879"/>
    </source>
</evidence>
<name>A0ABN0YE68_9ACTN</name>
<protein>
    <submittedName>
        <fullName evidence="2">Uncharacterized protein</fullName>
    </submittedName>
</protein>
<proteinExistence type="predicted"/>